<keyword evidence="1" id="KW-0472">Membrane</keyword>
<dbReference type="EMBL" id="JARUJP010000004">
    <property type="protein sequence ID" value="MDW8800447.1"/>
    <property type="molecule type" value="Genomic_DNA"/>
</dbReference>
<evidence type="ECO:0000313" key="3">
    <source>
        <dbReference type="Proteomes" id="UP001281656"/>
    </source>
</evidence>
<evidence type="ECO:0000313" key="2">
    <source>
        <dbReference type="EMBL" id="MDW8800447.1"/>
    </source>
</evidence>
<keyword evidence="1" id="KW-0812">Transmembrane</keyword>
<sequence length="90" mass="10613">MKIFLYYLIIINLYGLFLMFYDKNKSRKGQWRIPEARLFIVATVFGSAGIFLGMQLFRHKTKHLKFILGIPAIGFVQLFIIFKCFMNIAQ</sequence>
<dbReference type="Pfam" id="PF06961">
    <property type="entry name" value="DUF1294"/>
    <property type="match status" value="1"/>
</dbReference>
<organism evidence="2 3">
    <name type="scientific">Clostridium tanneri</name>
    <dbReference type="NCBI Taxonomy" id="3037988"/>
    <lineage>
        <taxon>Bacteria</taxon>
        <taxon>Bacillati</taxon>
        <taxon>Bacillota</taxon>
        <taxon>Clostridia</taxon>
        <taxon>Eubacteriales</taxon>
        <taxon>Clostridiaceae</taxon>
        <taxon>Clostridium</taxon>
    </lineage>
</organism>
<gene>
    <name evidence="2" type="ORF">P8V03_04680</name>
</gene>
<reference evidence="2 3" key="1">
    <citation type="submission" date="2023-04" db="EMBL/GenBank/DDBJ databases">
        <title>Clostridium tannerae sp. nov., isolated from the fecal material of an alpaca.</title>
        <authorList>
            <person name="Miller S."/>
            <person name="Hendry M."/>
            <person name="King J."/>
            <person name="Sankaranarayanan K."/>
            <person name="Lawson P.A."/>
        </authorList>
    </citation>
    <scope>NUCLEOTIDE SEQUENCE [LARGE SCALE GENOMIC DNA]</scope>
    <source>
        <strain evidence="2 3">A1-XYC3</strain>
    </source>
</reference>
<dbReference type="RefSeq" id="WP_261673174.1">
    <property type="nucleotide sequence ID" value="NZ_JARUJP010000004.1"/>
</dbReference>
<keyword evidence="3" id="KW-1185">Reference proteome</keyword>
<protein>
    <submittedName>
        <fullName evidence="2">DUF1294 domain-containing protein</fullName>
    </submittedName>
</protein>
<feature type="transmembrane region" description="Helical" evidence="1">
    <location>
        <begin position="66"/>
        <end position="86"/>
    </location>
</feature>
<feature type="transmembrane region" description="Helical" evidence="1">
    <location>
        <begin position="36"/>
        <end position="54"/>
    </location>
</feature>
<keyword evidence="1" id="KW-1133">Transmembrane helix</keyword>
<dbReference type="InterPro" id="IPR010718">
    <property type="entry name" value="DUF1294"/>
</dbReference>
<proteinExistence type="predicted"/>
<accession>A0ABU4JQL3</accession>
<name>A0ABU4JQL3_9CLOT</name>
<dbReference type="Proteomes" id="UP001281656">
    <property type="component" value="Unassembled WGS sequence"/>
</dbReference>
<evidence type="ECO:0000256" key="1">
    <source>
        <dbReference type="SAM" id="Phobius"/>
    </source>
</evidence>
<feature type="transmembrane region" description="Helical" evidence="1">
    <location>
        <begin position="6"/>
        <end position="24"/>
    </location>
</feature>
<comment type="caution">
    <text evidence="2">The sequence shown here is derived from an EMBL/GenBank/DDBJ whole genome shotgun (WGS) entry which is preliminary data.</text>
</comment>